<sequence length="88" mass="9956">MNPSVLPVFLNKLKKLHTTRSWHFLGLQKDGSVIRLDSIREMARFGEDIIIADLDAGVWPEAASFSDEGFGPIPSRRWNHHHGKCNCS</sequence>
<accession>A0ACB9RVA0</accession>
<dbReference type="Proteomes" id="UP001057402">
    <property type="component" value="Chromosome 3"/>
</dbReference>
<evidence type="ECO:0000313" key="1">
    <source>
        <dbReference type="EMBL" id="KAI4383010.1"/>
    </source>
</evidence>
<dbReference type="EMBL" id="CM042882">
    <property type="protein sequence ID" value="KAI4383010.1"/>
    <property type="molecule type" value="Genomic_DNA"/>
</dbReference>
<name>A0ACB9RVA0_9MYRT</name>
<proteinExistence type="predicted"/>
<reference evidence="2" key="1">
    <citation type="journal article" date="2023" name="Front. Plant Sci.">
        <title>Chromosomal-level genome assembly of Melastoma candidum provides insights into trichome evolution.</title>
        <authorList>
            <person name="Zhong Y."/>
            <person name="Wu W."/>
            <person name="Sun C."/>
            <person name="Zou P."/>
            <person name="Liu Y."/>
            <person name="Dai S."/>
            <person name="Zhou R."/>
        </authorList>
    </citation>
    <scope>NUCLEOTIDE SEQUENCE [LARGE SCALE GENOMIC DNA]</scope>
</reference>
<comment type="caution">
    <text evidence="1">The sequence shown here is derived from an EMBL/GenBank/DDBJ whole genome shotgun (WGS) entry which is preliminary data.</text>
</comment>
<protein>
    <submittedName>
        <fullName evidence="1">Uncharacterized protein</fullName>
    </submittedName>
</protein>
<keyword evidence="2" id="KW-1185">Reference proteome</keyword>
<organism evidence="1 2">
    <name type="scientific">Melastoma candidum</name>
    <dbReference type="NCBI Taxonomy" id="119954"/>
    <lineage>
        <taxon>Eukaryota</taxon>
        <taxon>Viridiplantae</taxon>
        <taxon>Streptophyta</taxon>
        <taxon>Embryophyta</taxon>
        <taxon>Tracheophyta</taxon>
        <taxon>Spermatophyta</taxon>
        <taxon>Magnoliopsida</taxon>
        <taxon>eudicotyledons</taxon>
        <taxon>Gunneridae</taxon>
        <taxon>Pentapetalae</taxon>
        <taxon>rosids</taxon>
        <taxon>malvids</taxon>
        <taxon>Myrtales</taxon>
        <taxon>Melastomataceae</taxon>
        <taxon>Melastomatoideae</taxon>
        <taxon>Melastomateae</taxon>
        <taxon>Melastoma</taxon>
    </lineage>
</organism>
<evidence type="ECO:0000313" key="2">
    <source>
        <dbReference type="Proteomes" id="UP001057402"/>
    </source>
</evidence>
<gene>
    <name evidence="1" type="ORF">MLD38_008896</name>
</gene>